<feature type="region of interest" description="Disordered" evidence="1">
    <location>
        <begin position="1"/>
        <end position="76"/>
    </location>
</feature>
<evidence type="ECO:0000313" key="2">
    <source>
        <dbReference type="EMBL" id="EGT58044.1"/>
    </source>
</evidence>
<dbReference type="HOGENOM" id="CLU_2656662_0_0_1"/>
<reference evidence="3" key="1">
    <citation type="submission" date="2011-07" db="EMBL/GenBank/DDBJ databases">
        <authorList>
            <consortium name="Caenorhabditis brenneri Sequencing and Analysis Consortium"/>
            <person name="Wilson R.K."/>
        </authorList>
    </citation>
    <scope>NUCLEOTIDE SEQUENCE [LARGE SCALE GENOMIC DNA]</scope>
    <source>
        <strain evidence="3">PB2801</strain>
    </source>
</reference>
<dbReference type="Proteomes" id="UP000008068">
    <property type="component" value="Unassembled WGS sequence"/>
</dbReference>
<organism evidence="3">
    <name type="scientific">Caenorhabditis brenneri</name>
    <name type="common">Nematode worm</name>
    <dbReference type="NCBI Taxonomy" id="135651"/>
    <lineage>
        <taxon>Eukaryota</taxon>
        <taxon>Metazoa</taxon>
        <taxon>Ecdysozoa</taxon>
        <taxon>Nematoda</taxon>
        <taxon>Chromadorea</taxon>
        <taxon>Rhabditida</taxon>
        <taxon>Rhabditina</taxon>
        <taxon>Rhabditomorpha</taxon>
        <taxon>Rhabditoidea</taxon>
        <taxon>Rhabditidae</taxon>
        <taxon>Peloderinae</taxon>
        <taxon>Caenorhabditis</taxon>
    </lineage>
</organism>
<accession>G0MHG6</accession>
<dbReference type="AlphaFoldDB" id="G0MHG6"/>
<dbReference type="InParanoid" id="G0MHG6"/>
<proteinExistence type="predicted"/>
<evidence type="ECO:0000256" key="1">
    <source>
        <dbReference type="SAM" id="MobiDB-lite"/>
    </source>
</evidence>
<keyword evidence="3" id="KW-1185">Reference proteome</keyword>
<evidence type="ECO:0000313" key="3">
    <source>
        <dbReference type="Proteomes" id="UP000008068"/>
    </source>
</evidence>
<protein>
    <submittedName>
        <fullName evidence="2">Uncharacterized protein</fullName>
    </submittedName>
</protein>
<dbReference type="EMBL" id="GL379794">
    <property type="protein sequence ID" value="EGT58044.1"/>
    <property type="molecule type" value="Genomic_DNA"/>
</dbReference>
<sequence length="76" mass="7988">MNQPQAPPAAQAAPAVEAAPTGQAAPAAQDAPAVQAAPAEEEDPRYQDPYEGVYNDIDEDGNLFYNTGPDPHYAIH</sequence>
<name>G0MHG6_CAEBE</name>
<gene>
    <name evidence="2" type="ORF">CAEBREN_23626</name>
</gene>
<feature type="compositionally biased region" description="Low complexity" evidence="1">
    <location>
        <begin position="1"/>
        <end position="38"/>
    </location>
</feature>